<evidence type="ECO:0000313" key="11">
    <source>
        <dbReference type="Proteomes" id="UP000245535"/>
    </source>
</evidence>
<sequence length="454" mass="52179">MILKKLISFKKLSIVGEVHKFSLEQRVLHGILLIGGIGTLGSAFGMNEEDLPKAFQYAMFLNGIASALGYFLSRFYGKYYIALLAFTFSEVVMLFSDWFQNGGLREMLPISYIVVLVISLQCFPKRFYLHIIIGAIFIFLSFLFLEFNFSHLRSTTEVSISLRVVHWIMMTIFTSFILILFRTQYEKWEIALKEKDEKLAKALAKEKELNTLKSQFISMVSHQFRTPLTAITSSTELIELYTANKLAEREKGKVDKQFNRIHESIKNVTTMMERVLAFGQVESDGVQFKPVETDLVKLLEGLIEKYPLEYQSEIKKLKVVGEPKQLLLDKNLIDHSISNLISNAIKYDPQKRFPEIILDFKKEHVLISVTDEGLGIPKEAQEKLFLPFYRAQNVANIKGTGIGLSVVKQFIEMHGGRIFVESEEYKGCRFNIFLPYQLVPHKNTSEYHQDSSTV</sequence>
<protein>
    <recommendedName>
        <fullName evidence="2">histidine kinase</fullName>
        <ecNumber evidence="2">2.7.13.3</ecNumber>
    </recommendedName>
</protein>
<gene>
    <name evidence="10" type="ORF">BC781_102572</name>
</gene>
<evidence type="ECO:0000256" key="5">
    <source>
        <dbReference type="ARBA" id="ARBA00022777"/>
    </source>
</evidence>
<dbReference type="SMART" id="SM00387">
    <property type="entry name" value="HATPase_c"/>
    <property type="match status" value="1"/>
</dbReference>
<dbReference type="Gene3D" id="1.10.287.130">
    <property type="match status" value="1"/>
</dbReference>
<keyword evidence="3" id="KW-0597">Phosphoprotein</keyword>
<dbReference type="EMBL" id="QGDO01000002">
    <property type="protein sequence ID" value="PWJ43025.1"/>
    <property type="molecule type" value="Genomic_DNA"/>
</dbReference>
<feature type="transmembrane region" description="Helical" evidence="8">
    <location>
        <begin position="27"/>
        <end position="48"/>
    </location>
</feature>
<name>A0A315ZBS6_SEDFL</name>
<dbReference type="AlphaFoldDB" id="A0A315ZBS6"/>
<evidence type="ECO:0000256" key="6">
    <source>
        <dbReference type="ARBA" id="ARBA00023012"/>
    </source>
</evidence>
<reference evidence="10 11" key="1">
    <citation type="submission" date="2018-03" db="EMBL/GenBank/DDBJ databases">
        <title>Genomic Encyclopedia of Archaeal and Bacterial Type Strains, Phase II (KMG-II): from individual species to whole genera.</title>
        <authorList>
            <person name="Goeker M."/>
        </authorList>
    </citation>
    <scope>NUCLEOTIDE SEQUENCE [LARGE SCALE GENOMIC DNA]</scope>
    <source>
        <strain evidence="10 11">DSM 28229</strain>
    </source>
</reference>
<keyword evidence="11" id="KW-1185">Reference proteome</keyword>
<dbReference type="Gene3D" id="3.30.565.10">
    <property type="entry name" value="Histidine kinase-like ATPase, C-terminal domain"/>
    <property type="match status" value="1"/>
</dbReference>
<evidence type="ECO:0000256" key="7">
    <source>
        <dbReference type="SAM" id="Coils"/>
    </source>
</evidence>
<evidence type="ECO:0000256" key="4">
    <source>
        <dbReference type="ARBA" id="ARBA00022679"/>
    </source>
</evidence>
<dbReference type="CDD" id="cd00082">
    <property type="entry name" value="HisKA"/>
    <property type="match status" value="1"/>
</dbReference>
<keyword evidence="6" id="KW-0902">Two-component regulatory system</keyword>
<proteinExistence type="predicted"/>
<keyword evidence="8" id="KW-0812">Transmembrane</keyword>
<dbReference type="EC" id="2.7.13.3" evidence="2"/>
<dbReference type="PRINTS" id="PR00344">
    <property type="entry name" value="BCTRLSENSOR"/>
</dbReference>
<dbReference type="SUPFAM" id="SSF47384">
    <property type="entry name" value="Homodimeric domain of signal transducing histidine kinase"/>
    <property type="match status" value="1"/>
</dbReference>
<evidence type="ECO:0000256" key="1">
    <source>
        <dbReference type="ARBA" id="ARBA00000085"/>
    </source>
</evidence>
<keyword evidence="7" id="KW-0175">Coiled coil</keyword>
<dbReference type="InterPro" id="IPR003661">
    <property type="entry name" value="HisK_dim/P_dom"/>
</dbReference>
<dbReference type="PANTHER" id="PTHR43711">
    <property type="entry name" value="TWO-COMPONENT HISTIDINE KINASE"/>
    <property type="match status" value="1"/>
</dbReference>
<dbReference type="InterPro" id="IPR003594">
    <property type="entry name" value="HATPase_dom"/>
</dbReference>
<feature type="transmembrane region" description="Helical" evidence="8">
    <location>
        <begin position="54"/>
        <end position="72"/>
    </location>
</feature>
<feature type="coiled-coil region" evidence="7">
    <location>
        <begin position="185"/>
        <end position="212"/>
    </location>
</feature>
<evidence type="ECO:0000256" key="8">
    <source>
        <dbReference type="SAM" id="Phobius"/>
    </source>
</evidence>
<evidence type="ECO:0000256" key="3">
    <source>
        <dbReference type="ARBA" id="ARBA00022553"/>
    </source>
</evidence>
<dbReference type="OrthoDB" id="9766459at2"/>
<dbReference type="InterPro" id="IPR036097">
    <property type="entry name" value="HisK_dim/P_sf"/>
</dbReference>
<dbReference type="InterPro" id="IPR036890">
    <property type="entry name" value="HATPase_C_sf"/>
</dbReference>
<dbReference type="Proteomes" id="UP000245535">
    <property type="component" value="Unassembled WGS sequence"/>
</dbReference>
<dbReference type="RefSeq" id="WP_109617221.1">
    <property type="nucleotide sequence ID" value="NZ_QGDO01000002.1"/>
</dbReference>
<dbReference type="Pfam" id="PF00512">
    <property type="entry name" value="HisKA"/>
    <property type="match status" value="1"/>
</dbReference>
<evidence type="ECO:0000256" key="2">
    <source>
        <dbReference type="ARBA" id="ARBA00012438"/>
    </source>
</evidence>
<comment type="catalytic activity">
    <reaction evidence="1">
        <text>ATP + protein L-histidine = ADP + protein N-phospho-L-histidine.</text>
        <dbReference type="EC" id="2.7.13.3"/>
    </reaction>
</comment>
<dbReference type="PANTHER" id="PTHR43711:SF26">
    <property type="entry name" value="SENSOR HISTIDINE KINASE RCSC"/>
    <property type="match status" value="1"/>
</dbReference>
<keyword evidence="5 10" id="KW-0418">Kinase</keyword>
<dbReference type="InterPro" id="IPR004358">
    <property type="entry name" value="Sig_transdc_His_kin-like_C"/>
</dbReference>
<feature type="transmembrane region" description="Helical" evidence="8">
    <location>
        <begin position="102"/>
        <end position="120"/>
    </location>
</feature>
<evidence type="ECO:0000313" key="10">
    <source>
        <dbReference type="EMBL" id="PWJ43025.1"/>
    </source>
</evidence>
<feature type="domain" description="Histidine kinase" evidence="9">
    <location>
        <begin position="219"/>
        <end position="438"/>
    </location>
</feature>
<accession>A0A315ZBS6</accession>
<dbReference type="PROSITE" id="PS50109">
    <property type="entry name" value="HIS_KIN"/>
    <property type="match status" value="1"/>
</dbReference>
<organism evidence="10 11">
    <name type="scientific">Sediminitomix flava</name>
    <dbReference type="NCBI Taxonomy" id="379075"/>
    <lineage>
        <taxon>Bacteria</taxon>
        <taxon>Pseudomonadati</taxon>
        <taxon>Bacteroidota</taxon>
        <taxon>Cytophagia</taxon>
        <taxon>Cytophagales</taxon>
        <taxon>Flammeovirgaceae</taxon>
        <taxon>Sediminitomix</taxon>
    </lineage>
</organism>
<feature type="transmembrane region" description="Helical" evidence="8">
    <location>
        <begin position="164"/>
        <end position="181"/>
    </location>
</feature>
<dbReference type="InterPro" id="IPR005467">
    <property type="entry name" value="His_kinase_dom"/>
</dbReference>
<evidence type="ECO:0000259" key="9">
    <source>
        <dbReference type="PROSITE" id="PS50109"/>
    </source>
</evidence>
<dbReference type="SMART" id="SM00388">
    <property type="entry name" value="HisKA"/>
    <property type="match status" value="1"/>
</dbReference>
<dbReference type="CDD" id="cd00075">
    <property type="entry name" value="HATPase"/>
    <property type="match status" value="1"/>
</dbReference>
<keyword evidence="8" id="KW-1133">Transmembrane helix</keyword>
<keyword evidence="8" id="KW-0472">Membrane</keyword>
<comment type="caution">
    <text evidence="10">The sequence shown here is derived from an EMBL/GenBank/DDBJ whole genome shotgun (WGS) entry which is preliminary data.</text>
</comment>
<dbReference type="SUPFAM" id="SSF55874">
    <property type="entry name" value="ATPase domain of HSP90 chaperone/DNA topoisomerase II/histidine kinase"/>
    <property type="match status" value="1"/>
</dbReference>
<dbReference type="Pfam" id="PF02518">
    <property type="entry name" value="HATPase_c"/>
    <property type="match status" value="1"/>
</dbReference>
<feature type="transmembrane region" description="Helical" evidence="8">
    <location>
        <begin position="127"/>
        <end position="144"/>
    </location>
</feature>
<feature type="transmembrane region" description="Helical" evidence="8">
    <location>
        <begin position="79"/>
        <end position="96"/>
    </location>
</feature>
<dbReference type="GO" id="GO:0000155">
    <property type="term" value="F:phosphorelay sensor kinase activity"/>
    <property type="evidence" value="ECO:0007669"/>
    <property type="project" value="InterPro"/>
</dbReference>
<keyword evidence="4" id="KW-0808">Transferase</keyword>
<dbReference type="InterPro" id="IPR050736">
    <property type="entry name" value="Sensor_HK_Regulatory"/>
</dbReference>